<dbReference type="InterPro" id="IPR050490">
    <property type="entry name" value="Bact_solute-bd_prot1"/>
</dbReference>
<comment type="subcellular location">
    <subcellularLocation>
        <location evidence="1">Cell envelope</location>
    </subcellularLocation>
</comment>
<protein>
    <submittedName>
        <fullName evidence="5">Carbohydrate ABC transporter, N-acetylglucosamine/diacetylchitobiose-binding protein</fullName>
    </submittedName>
</protein>
<dbReference type="PROSITE" id="PS51257">
    <property type="entry name" value="PROKAR_LIPOPROTEIN"/>
    <property type="match status" value="1"/>
</dbReference>
<dbReference type="InterPro" id="IPR006311">
    <property type="entry name" value="TAT_signal"/>
</dbReference>
<evidence type="ECO:0000313" key="6">
    <source>
        <dbReference type="Proteomes" id="UP000624709"/>
    </source>
</evidence>
<evidence type="ECO:0000256" key="4">
    <source>
        <dbReference type="ARBA" id="ARBA00022729"/>
    </source>
</evidence>
<dbReference type="Gene3D" id="3.40.190.10">
    <property type="entry name" value="Periplasmic binding protein-like II"/>
    <property type="match status" value="2"/>
</dbReference>
<comment type="caution">
    <text evidence="5">The sequence shown here is derived from an EMBL/GenBank/DDBJ whole genome shotgun (WGS) entry which is preliminary data.</text>
</comment>
<evidence type="ECO:0000256" key="3">
    <source>
        <dbReference type="ARBA" id="ARBA00022448"/>
    </source>
</evidence>
<dbReference type="PROSITE" id="PS51318">
    <property type="entry name" value="TAT"/>
    <property type="match status" value="1"/>
</dbReference>
<name>A0ABQ4BKG7_9ACTN</name>
<organism evidence="5 6">
    <name type="scientific">Actinoplanes palleronii</name>
    <dbReference type="NCBI Taxonomy" id="113570"/>
    <lineage>
        <taxon>Bacteria</taxon>
        <taxon>Bacillati</taxon>
        <taxon>Actinomycetota</taxon>
        <taxon>Actinomycetes</taxon>
        <taxon>Micromonosporales</taxon>
        <taxon>Micromonosporaceae</taxon>
        <taxon>Actinoplanes</taxon>
    </lineage>
</organism>
<dbReference type="Pfam" id="PF01547">
    <property type="entry name" value="SBP_bac_1"/>
    <property type="match status" value="1"/>
</dbReference>
<evidence type="ECO:0000313" key="5">
    <source>
        <dbReference type="EMBL" id="GIE71174.1"/>
    </source>
</evidence>
<sequence length="469" mass="50344">MSSAISRRGLLQGAAGVAAASALGGCAMGGADDDGTTPDAKGSTSADNPLGVKEDAPLEVVIFNGGFGEEYAKAHEAMYEQRHPQAHVKHSATQQIAETLQPRFVAGDPPDVVNNSGGSQIDFNGLVSQGALTDLGELLDAPSLDDPAKKVRDTLLPGIVDVGSYDGTFLSLNYAYSAYGIWYSQKLFDAKGWEYPKTWDQMIALCRTIKAAGIAPWTYPGVHARYLSWAILASAGKLGGLDVIKAIDNLEPNAWKHDAVKTAAEAYYQLAVDGFLQPGAEGMDHIQSQTEWCRGHAAFLSNGSWLENEQKSVTPPDFRMAVAPTPSLTTSDTMPYEAFRGTGSEPFIVPAKAKNVRGGLEYLRIMLSQKGAADFTRKVSSLTAVQGASAGIPLGPGLTSVTKLIDASKGSAFTWLYSSYYRKLERERVNAASLELFTKRITAAQWCDKVQKSADEFAKDPAIKKYKRA</sequence>
<dbReference type="InterPro" id="IPR006059">
    <property type="entry name" value="SBP"/>
</dbReference>
<gene>
    <name evidence="5" type="ORF">Apa02nite_072820</name>
</gene>
<comment type="similarity">
    <text evidence="2">Belongs to the bacterial solute-binding protein 1 family.</text>
</comment>
<dbReference type="PANTHER" id="PTHR43649:SF31">
    <property type="entry name" value="SN-GLYCEROL-3-PHOSPHATE-BINDING PERIPLASMIC PROTEIN UGPB"/>
    <property type="match status" value="1"/>
</dbReference>
<keyword evidence="3" id="KW-0813">Transport</keyword>
<accession>A0ABQ4BKG7</accession>
<keyword evidence="4" id="KW-0732">Signal</keyword>
<dbReference type="EMBL" id="BOMS01000120">
    <property type="protein sequence ID" value="GIE71174.1"/>
    <property type="molecule type" value="Genomic_DNA"/>
</dbReference>
<reference evidence="5 6" key="1">
    <citation type="submission" date="2021-01" db="EMBL/GenBank/DDBJ databases">
        <title>Whole genome shotgun sequence of Actinoplanes palleronii NBRC 14916.</title>
        <authorList>
            <person name="Komaki H."/>
            <person name="Tamura T."/>
        </authorList>
    </citation>
    <scope>NUCLEOTIDE SEQUENCE [LARGE SCALE GENOMIC DNA]</scope>
    <source>
        <strain evidence="5 6">NBRC 14916</strain>
    </source>
</reference>
<dbReference type="NCBIfam" id="TIGR03851">
    <property type="entry name" value="chitin_NgcE"/>
    <property type="match status" value="1"/>
</dbReference>
<dbReference type="Proteomes" id="UP000624709">
    <property type="component" value="Unassembled WGS sequence"/>
</dbReference>
<proteinExistence type="inferred from homology"/>
<dbReference type="RefSeq" id="WP_203829072.1">
    <property type="nucleotide sequence ID" value="NZ_BAAATY010000038.1"/>
</dbReference>
<keyword evidence="6" id="KW-1185">Reference proteome</keyword>
<evidence type="ECO:0000256" key="1">
    <source>
        <dbReference type="ARBA" id="ARBA00004196"/>
    </source>
</evidence>
<evidence type="ECO:0000256" key="2">
    <source>
        <dbReference type="ARBA" id="ARBA00008520"/>
    </source>
</evidence>
<dbReference type="SUPFAM" id="SSF53850">
    <property type="entry name" value="Periplasmic binding protein-like II"/>
    <property type="match status" value="1"/>
</dbReference>
<dbReference type="PANTHER" id="PTHR43649">
    <property type="entry name" value="ARABINOSE-BINDING PROTEIN-RELATED"/>
    <property type="match status" value="1"/>
</dbReference>
<dbReference type="InterPro" id="IPR022386">
    <property type="entry name" value="Chitin_NgcE"/>
</dbReference>